<dbReference type="KEGG" id="rpe:RPE_2604"/>
<evidence type="ECO:0000313" key="1">
    <source>
        <dbReference type="EMBL" id="ABJ06542.1"/>
    </source>
</evidence>
<protein>
    <submittedName>
        <fullName evidence="1">Uncharacterized protein</fullName>
    </submittedName>
</protein>
<accession>Q07NE2</accession>
<sequence length="94" mass="9468">MTFSNIDSAARAAALKLYALSSSMGQSGGQIAFGLGQLDFGKVPTLLAGAGVIFALGVARARLLQGTPTIVELRSDAAIARKSDSDAAAAARNS</sequence>
<dbReference type="EMBL" id="CP000463">
    <property type="protein sequence ID" value="ABJ06542.1"/>
    <property type="molecule type" value="Genomic_DNA"/>
</dbReference>
<gene>
    <name evidence="1" type="ordered locus">RPE_2604</name>
</gene>
<dbReference type="STRING" id="316055.RPE_2604"/>
<dbReference type="AlphaFoldDB" id="Q07NE2"/>
<proteinExistence type="predicted"/>
<dbReference type="HOGENOM" id="CLU_2384243_0_0_5"/>
<name>Q07NE2_RHOP5</name>
<reference evidence="1" key="1">
    <citation type="submission" date="2006-09" db="EMBL/GenBank/DDBJ databases">
        <title>Complete sequence of Rhodopseudomonas palustris BisA53.</title>
        <authorList>
            <consortium name="US DOE Joint Genome Institute"/>
            <person name="Copeland A."/>
            <person name="Lucas S."/>
            <person name="Lapidus A."/>
            <person name="Barry K."/>
            <person name="Detter J.C."/>
            <person name="Glavina del Rio T."/>
            <person name="Hammon N."/>
            <person name="Israni S."/>
            <person name="Dalin E."/>
            <person name="Tice H."/>
            <person name="Pitluck S."/>
            <person name="Chain P."/>
            <person name="Malfatti S."/>
            <person name="Shin M."/>
            <person name="Vergez L."/>
            <person name="Schmutz J."/>
            <person name="Larimer F."/>
            <person name="Land M."/>
            <person name="Hauser L."/>
            <person name="Pelletier D.A."/>
            <person name="Kyrpides N."/>
            <person name="Kim E."/>
            <person name="Harwood C.S."/>
            <person name="Oda Y."/>
            <person name="Richardson P."/>
        </authorList>
    </citation>
    <scope>NUCLEOTIDE SEQUENCE [LARGE SCALE GENOMIC DNA]</scope>
    <source>
        <strain evidence="1">BisA53</strain>
    </source>
</reference>
<dbReference type="OrthoDB" id="7930524at2"/>
<organism evidence="1">
    <name type="scientific">Rhodopseudomonas palustris (strain BisA53)</name>
    <dbReference type="NCBI Taxonomy" id="316055"/>
    <lineage>
        <taxon>Bacteria</taxon>
        <taxon>Pseudomonadati</taxon>
        <taxon>Pseudomonadota</taxon>
        <taxon>Alphaproteobacteria</taxon>
        <taxon>Hyphomicrobiales</taxon>
        <taxon>Nitrobacteraceae</taxon>
        <taxon>Rhodopseudomonas</taxon>
    </lineage>
</organism>